<dbReference type="InterPro" id="IPR026341">
    <property type="entry name" value="T9SS_type_B"/>
</dbReference>
<evidence type="ECO:0000313" key="4">
    <source>
        <dbReference type="Proteomes" id="UP000018837"/>
    </source>
</evidence>
<evidence type="ECO:0000313" key="3">
    <source>
        <dbReference type="EMBL" id="ETK00632.1"/>
    </source>
</evidence>
<dbReference type="InterPro" id="IPR035986">
    <property type="entry name" value="PKD_dom_sf"/>
</dbReference>
<dbReference type="InterPro" id="IPR000601">
    <property type="entry name" value="PKD_dom"/>
</dbReference>
<reference evidence="3 4" key="1">
    <citation type="submission" date="2013-11" db="EMBL/GenBank/DDBJ databases">
        <title>Single cell genomics of uncultured Tannerella BU063 (oral taxon 286).</title>
        <authorList>
            <person name="Beall C.J."/>
            <person name="Campbell A.G."/>
            <person name="Griffen A.L."/>
            <person name="Podar M."/>
            <person name="Leys E.J."/>
        </authorList>
    </citation>
    <scope>NUCLEOTIDE SEQUENCE [LARGE SCALE GENOMIC DNA]</scope>
    <source>
        <strain evidence="3">Cell 2</strain>
    </source>
</reference>
<accession>W2C2E2</accession>
<dbReference type="InterPro" id="IPR013783">
    <property type="entry name" value="Ig-like_fold"/>
</dbReference>
<gene>
    <name evidence="3" type="ORF">N425_14045</name>
</gene>
<dbReference type="PROSITE" id="PS50093">
    <property type="entry name" value="PKD"/>
    <property type="match status" value="1"/>
</dbReference>
<proteinExistence type="predicted"/>
<feature type="region of interest" description="Disordered" evidence="1">
    <location>
        <begin position="437"/>
        <end position="460"/>
    </location>
</feature>
<evidence type="ECO:0000256" key="1">
    <source>
        <dbReference type="SAM" id="MobiDB-lite"/>
    </source>
</evidence>
<comment type="caution">
    <text evidence="3">The sequence shown here is derived from an EMBL/GenBank/DDBJ whole genome shotgun (WGS) entry which is preliminary data.</text>
</comment>
<dbReference type="SUPFAM" id="SSF49299">
    <property type="entry name" value="PKD domain"/>
    <property type="match status" value="1"/>
</dbReference>
<name>W2C2E2_9BACT</name>
<dbReference type="Gene3D" id="2.60.40.10">
    <property type="entry name" value="Immunoglobulins"/>
    <property type="match status" value="1"/>
</dbReference>
<dbReference type="AlphaFoldDB" id="W2C2E2"/>
<dbReference type="PATRIC" id="fig|1411148.3.peg.2365"/>
<organism evidence="3 4">
    <name type="scientific">Tannerella sp. oral taxon BU063 isolate Cell 2</name>
    <dbReference type="NCBI Taxonomy" id="1411148"/>
    <lineage>
        <taxon>Bacteria</taxon>
        <taxon>Pseudomonadati</taxon>
        <taxon>Bacteroidota</taxon>
        <taxon>Bacteroidia</taxon>
        <taxon>Bacteroidales</taxon>
        <taxon>Tannerellaceae</taxon>
        <taxon>Tannerella</taxon>
    </lineage>
</organism>
<dbReference type="Proteomes" id="UP000018837">
    <property type="component" value="Unassembled WGS sequence"/>
</dbReference>
<sequence length="460" mass="50825">MGKTIFHDGASRRRVAPSVGSILLFLLAIGWTGGTLRAQYQVSGGAKTPIRAAENTAYKLEVYLVYGTDGVTISHTGAGTHRWYRYRTKAAIEDDWEAVASTQSGSTSTVTNPAEGYGYFVVDGSGELRRYVWIIDYSRYPARLTSLSVSPSSDACSSLRLAGTADLPALNYYLPDGKAMELKRAFEVSYLTQTWSEQTRTFTEQLLIDTLSGNPFDVSLSRPPLTDTKIDLTGDLFARAFGVEQTATIDHYQAVALEVHADTTLTSETRSNLKLKTGELSAPAEIRFRAQANTPVASLFVWQVTRREATGDVPIVRFTDPEMTYTFDRVGNYTVTLEVSDRSGRCTNKDNSYKISVIETVLEVPNVFSPESSPGVNDVFKVAHKSVVRFSASVFNRQGSLLYHWTDPNGGWDGRYRGQYVPAGAYYYVIEYTGTDGKTHRKSGDINVVRSSSNKNHSNQ</sequence>
<feature type="compositionally biased region" description="Polar residues" evidence="1">
    <location>
        <begin position="449"/>
        <end position="460"/>
    </location>
</feature>
<evidence type="ECO:0000259" key="2">
    <source>
        <dbReference type="PROSITE" id="PS50093"/>
    </source>
</evidence>
<dbReference type="Pfam" id="PF13585">
    <property type="entry name" value="CHU_C"/>
    <property type="match status" value="1"/>
</dbReference>
<dbReference type="EMBL" id="AYUF01000498">
    <property type="protein sequence ID" value="ETK00632.1"/>
    <property type="molecule type" value="Genomic_DNA"/>
</dbReference>
<feature type="domain" description="PKD" evidence="2">
    <location>
        <begin position="291"/>
        <end position="362"/>
    </location>
</feature>
<dbReference type="NCBIfam" id="TIGR04131">
    <property type="entry name" value="Bac_Flav_CTERM"/>
    <property type="match status" value="1"/>
</dbReference>
<protein>
    <recommendedName>
        <fullName evidence="2">PKD domain-containing protein</fullName>
    </recommendedName>
</protein>